<evidence type="ECO:0000313" key="3">
    <source>
        <dbReference type="Proteomes" id="UP000271162"/>
    </source>
</evidence>
<feature type="compositionally biased region" description="Pro residues" evidence="1">
    <location>
        <begin position="16"/>
        <end position="27"/>
    </location>
</feature>
<dbReference type="EMBL" id="UYSL01019791">
    <property type="protein sequence ID" value="VDL69891.1"/>
    <property type="molecule type" value="Genomic_DNA"/>
</dbReference>
<evidence type="ECO:0000313" key="2">
    <source>
        <dbReference type="EMBL" id="VDL69891.1"/>
    </source>
</evidence>
<sequence>MEYQGRDNRVFAKACPPLPPPSQPPSPGSGYRAPGYTEITLVSNQPYDPAMNGYYLQLFRSAVKDIRYDGYEQVRNIDGRFSVVCRAKVDCDTARRYVMSYKEGGYIRSGQVRCFDGRTLWI</sequence>
<reference evidence="4" key="1">
    <citation type="submission" date="2017-02" db="UniProtKB">
        <authorList>
            <consortium name="WormBaseParasite"/>
        </authorList>
    </citation>
    <scope>IDENTIFICATION</scope>
</reference>
<accession>A0A0N4XUC4</accession>
<protein>
    <submittedName>
        <fullName evidence="4">SPOR domain-containing protein</fullName>
    </submittedName>
</protein>
<feature type="region of interest" description="Disordered" evidence="1">
    <location>
        <begin position="1"/>
        <end position="33"/>
    </location>
</feature>
<reference evidence="2 3" key="2">
    <citation type="submission" date="2018-11" db="EMBL/GenBank/DDBJ databases">
        <authorList>
            <consortium name="Pathogen Informatics"/>
        </authorList>
    </citation>
    <scope>NUCLEOTIDE SEQUENCE [LARGE SCALE GENOMIC DNA]</scope>
</reference>
<dbReference type="WBParaSite" id="NBR_0000630101-mRNA-1">
    <property type="protein sequence ID" value="NBR_0000630101-mRNA-1"/>
    <property type="gene ID" value="NBR_0000630101"/>
</dbReference>
<name>A0A0N4XUC4_NIPBR</name>
<gene>
    <name evidence="2" type="ORF">NBR_LOCUS6302</name>
</gene>
<organism evidence="4">
    <name type="scientific">Nippostrongylus brasiliensis</name>
    <name type="common">Rat hookworm</name>
    <dbReference type="NCBI Taxonomy" id="27835"/>
    <lineage>
        <taxon>Eukaryota</taxon>
        <taxon>Metazoa</taxon>
        <taxon>Ecdysozoa</taxon>
        <taxon>Nematoda</taxon>
        <taxon>Chromadorea</taxon>
        <taxon>Rhabditida</taxon>
        <taxon>Rhabditina</taxon>
        <taxon>Rhabditomorpha</taxon>
        <taxon>Strongyloidea</taxon>
        <taxon>Heligmosomidae</taxon>
        <taxon>Nippostrongylus</taxon>
    </lineage>
</organism>
<evidence type="ECO:0000256" key="1">
    <source>
        <dbReference type="SAM" id="MobiDB-lite"/>
    </source>
</evidence>
<keyword evidence="3" id="KW-1185">Reference proteome</keyword>
<dbReference type="Proteomes" id="UP000271162">
    <property type="component" value="Unassembled WGS sequence"/>
</dbReference>
<dbReference type="Pfam" id="PF17619">
    <property type="entry name" value="SCVP"/>
    <property type="match status" value="1"/>
</dbReference>
<evidence type="ECO:0000313" key="4">
    <source>
        <dbReference type="WBParaSite" id="NBR_0000630101-mRNA-1"/>
    </source>
</evidence>
<dbReference type="InterPro" id="IPR035126">
    <property type="entry name" value="SCVP"/>
</dbReference>
<feature type="compositionally biased region" description="Basic and acidic residues" evidence="1">
    <location>
        <begin position="1"/>
        <end position="10"/>
    </location>
</feature>
<proteinExistence type="predicted"/>
<dbReference type="AlphaFoldDB" id="A0A0N4XUC4"/>